<evidence type="ECO:0000313" key="10">
    <source>
        <dbReference type="EMBL" id="MBT1704367.1"/>
    </source>
</evidence>
<comment type="function">
    <text evidence="5">Specifically catalyzes the decarboxylation of meso-diaminopimelate (meso-DAP) to L-lysine.</text>
</comment>
<comment type="caution">
    <text evidence="5">Lacks conserved residue(s) required for the propagation of feature annotation.</text>
</comment>
<accession>A0ABS5VSF7</accession>
<dbReference type="Proteomes" id="UP000772618">
    <property type="component" value="Unassembled WGS sequence"/>
</dbReference>
<keyword evidence="5 7" id="KW-0457">Lysine biosynthesis</keyword>
<comment type="catalytic activity">
    <reaction evidence="5 7">
        <text>meso-2,6-diaminopimelate + H(+) = L-lysine + CO2</text>
        <dbReference type="Rhea" id="RHEA:15101"/>
        <dbReference type="ChEBI" id="CHEBI:15378"/>
        <dbReference type="ChEBI" id="CHEBI:16526"/>
        <dbReference type="ChEBI" id="CHEBI:32551"/>
        <dbReference type="ChEBI" id="CHEBI:57791"/>
        <dbReference type="EC" id="4.1.1.20"/>
    </reaction>
</comment>
<feature type="binding site" evidence="5">
    <location>
        <position position="338"/>
    </location>
    <ligand>
        <name>substrate</name>
    </ligand>
</feature>
<evidence type="ECO:0000256" key="6">
    <source>
        <dbReference type="NCBIfam" id="TIGR01048"/>
    </source>
</evidence>
<feature type="domain" description="Orn/DAP/Arg decarboxylase 2 C-terminal" evidence="8">
    <location>
        <begin position="27"/>
        <end position="363"/>
    </location>
</feature>
<feature type="binding site" evidence="5">
    <location>
        <position position="227"/>
    </location>
    <ligand>
        <name>pyridoxal 5'-phosphate</name>
        <dbReference type="ChEBI" id="CHEBI:597326"/>
    </ligand>
</feature>
<dbReference type="PROSITE" id="PS00878">
    <property type="entry name" value="ODR_DC_2_1"/>
    <property type="match status" value="1"/>
</dbReference>
<dbReference type="Pfam" id="PF00278">
    <property type="entry name" value="Orn_DAP_Arg_deC"/>
    <property type="match status" value="1"/>
</dbReference>
<keyword evidence="11" id="KW-1185">Reference proteome</keyword>
<feature type="domain" description="Orn/DAP/Arg decarboxylase 2 N-terminal" evidence="9">
    <location>
        <begin position="32"/>
        <end position="275"/>
    </location>
</feature>
<dbReference type="InterPro" id="IPR022653">
    <property type="entry name" value="De-COase2_pyr-phos_BS"/>
</dbReference>
<protein>
    <recommendedName>
        <fullName evidence="5 6">Diaminopimelate decarboxylase</fullName>
        <shortName evidence="5">DAP decarboxylase</shortName>
        <shortName evidence="5">DAPDC</shortName>
        <ecNumber evidence="5 6">4.1.1.20</ecNumber>
    </recommendedName>
</protein>
<dbReference type="InterPro" id="IPR009006">
    <property type="entry name" value="Ala_racemase/Decarboxylase_C"/>
</dbReference>
<dbReference type="GO" id="GO:0008836">
    <property type="term" value="F:diaminopimelate decarboxylase activity"/>
    <property type="evidence" value="ECO:0007669"/>
    <property type="project" value="UniProtKB-EC"/>
</dbReference>
<dbReference type="InterPro" id="IPR000183">
    <property type="entry name" value="Orn/DAP/Arg_de-COase"/>
</dbReference>
<comment type="pathway">
    <text evidence="5 7">Amino-acid biosynthesis; L-lysine biosynthesis via DAP pathway; L-lysine from DL-2,6-diaminopimelate: step 1/1.</text>
</comment>
<dbReference type="InterPro" id="IPR022643">
    <property type="entry name" value="De-COase2_C"/>
</dbReference>
<feature type="binding site" evidence="5">
    <location>
        <position position="365"/>
    </location>
    <ligand>
        <name>pyridoxal 5'-phosphate</name>
        <dbReference type="ChEBI" id="CHEBI:597326"/>
    </ligand>
</feature>
<evidence type="ECO:0000256" key="1">
    <source>
        <dbReference type="ARBA" id="ARBA00001933"/>
    </source>
</evidence>
<evidence type="ECO:0000256" key="5">
    <source>
        <dbReference type="HAMAP-Rule" id="MF_02120"/>
    </source>
</evidence>
<keyword evidence="2 5" id="KW-0210">Decarboxylase</keyword>
<dbReference type="Gene3D" id="3.20.20.10">
    <property type="entry name" value="Alanine racemase"/>
    <property type="match status" value="1"/>
</dbReference>
<dbReference type="EC" id="4.1.1.20" evidence="5 6"/>
<evidence type="ECO:0000256" key="7">
    <source>
        <dbReference type="RuleBase" id="RU003738"/>
    </source>
</evidence>
<comment type="caution">
    <text evidence="10">The sequence shown here is derived from an EMBL/GenBank/DDBJ whole genome shotgun (WGS) entry which is preliminary data.</text>
</comment>
<name>A0ABS5VSF7_9BACT</name>
<dbReference type="InterPro" id="IPR022644">
    <property type="entry name" value="De-COase2_N"/>
</dbReference>
<feature type="modified residue" description="N6-(pyridoxal phosphate)lysine" evidence="5">
    <location>
        <position position="57"/>
    </location>
</feature>
<dbReference type="SUPFAM" id="SSF50621">
    <property type="entry name" value="Alanine racemase C-terminal domain-like"/>
    <property type="match status" value="1"/>
</dbReference>
<dbReference type="SUPFAM" id="SSF51419">
    <property type="entry name" value="PLP-binding barrel"/>
    <property type="match status" value="1"/>
</dbReference>
<gene>
    <name evidence="5 10" type="primary">lysA</name>
    <name evidence="10" type="ORF">KK060_13815</name>
</gene>
<dbReference type="HAMAP" id="MF_02120">
    <property type="entry name" value="LysA"/>
    <property type="match status" value="1"/>
</dbReference>
<organism evidence="10 11">
    <name type="scientific">Chryseosolibacter indicus</name>
    <dbReference type="NCBI Taxonomy" id="2782351"/>
    <lineage>
        <taxon>Bacteria</taxon>
        <taxon>Pseudomonadati</taxon>
        <taxon>Bacteroidota</taxon>
        <taxon>Cytophagia</taxon>
        <taxon>Cytophagales</taxon>
        <taxon>Chryseotaleaceae</taxon>
        <taxon>Chryseosolibacter</taxon>
    </lineage>
</organism>
<proteinExistence type="inferred from homology"/>
<dbReference type="Pfam" id="PF02784">
    <property type="entry name" value="Orn_Arg_deC_N"/>
    <property type="match status" value="1"/>
</dbReference>
<dbReference type="NCBIfam" id="TIGR01048">
    <property type="entry name" value="lysA"/>
    <property type="match status" value="1"/>
</dbReference>
<sequence length="410" mass="45731">MELSQGAYKVQNIKLTDLANQFGTPLYVYDANKIVHQLKTLKTAFSGSDVRIKYAAKALTNISILKLLYKNGSDVDVVSIQEAQLALRAGFKPHQVMYTPSGVDFAEITEAVTLGLTVNLDNLSVLTKFGEKYHDTYPCSIRLNPHIMAGGNYKISTGHSNSKFGISVFQLPEIHEVVKKYRIKINGLHIHTGSDITESEVFLKMADILFGVARDFPHLKFIDFGSGFKVAYKEGDIVTNVYDLGLKLSKSFNEFCQHYGRKLELHFEPGKFIVSEAGYLLVKVNVVKATPSVTFVGVDSGLNHLIRPMMYDAYHDIANISNPTGSQKLYTVVGYICETDTFGADRKLNEVREGDILAFKNAGAYGFSMSSNYNSRLKPAEVLLINGEAKLIREREQFEDLLARQVEIDI</sequence>
<evidence type="ECO:0000313" key="11">
    <source>
        <dbReference type="Proteomes" id="UP000772618"/>
    </source>
</evidence>
<comment type="similarity">
    <text evidence="5">Belongs to the Orn/Lys/Arg decarboxylase class-II family. LysA subfamily.</text>
</comment>
<dbReference type="InterPro" id="IPR002986">
    <property type="entry name" value="DAP_deCOOHase_LysA"/>
</dbReference>
<dbReference type="Gene3D" id="2.40.37.10">
    <property type="entry name" value="Lyase, Ornithine Decarboxylase, Chain A, domain 1"/>
    <property type="match status" value="1"/>
</dbReference>
<dbReference type="CDD" id="cd06828">
    <property type="entry name" value="PLPDE_III_DapDC"/>
    <property type="match status" value="1"/>
</dbReference>
<comment type="subunit">
    <text evidence="5">Homodimer.</text>
</comment>
<dbReference type="PANTHER" id="PTHR43727:SF2">
    <property type="entry name" value="GROUP IV DECARBOXYLASE"/>
    <property type="match status" value="1"/>
</dbReference>
<dbReference type="PRINTS" id="PR01181">
    <property type="entry name" value="DAPDCRBXLASE"/>
</dbReference>
<evidence type="ECO:0000259" key="8">
    <source>
        <dbReference type="Pfam" id="PF00278"/>
    </source>
</evidence>
<keyword evidence="3 5" id="KW-0663">Pyridoxal phosphate</keyword>
<feature type="binding site" evidence="5">
    <location>
        <position position="365"/>
    </location>
    <ligand>
        <name>substrate</name>
    </ligand>
</feature>
<reference evidence="10 11" key="1">
    <citation type="submission" date="2021-05" db="EMBL/GenBank/DDBJ databases">
        <title>A Polyphasic approach of four new species of the genus Ohtaekwangia: Ohtaekwangia histidinii sp. nov., Ohtaekwangia cretensis sp. nov., Ohtaekwangia indiensis sp. nov., Ohtaekwangia reichenbachii sp. nov. from diverse environment.</title>
        <authorList>
            <person name="Octaviana S."/>
        </authorList>
    </citation>
    <scope>NUCLEOTIDE SEQUENCE [LARGE SCALE GENOMIC DNA]</scope>
    <source>
        <strain evidence="10 11">PWU20</strain>
    </source>
</reference>
<feature type="binding site" evidence="5">
    <location>
        <position position="311"/>
    </location>
    <ligand>
        <name>substrate</name>
    </ligand>
</feature>
<comment type="cofactor">
    <cofactor evidence="1 5 7">
        <name>pyridoxal 5'-phosphate</name>
        <dbReference type="ChEBI" id="CHEBI:597326"/>
    </cofactor>
</comment>
<dbReference type="EMBL" id="JAHESD010000030">
    <property type="protein sequence ID" value="MBT1704367.1"/>
    <property type="molecule type" value="Genomic_DNA"/>
</dbReference>
<dbReference type="RefSeq" id="WP_254154323.1">
    <property type="nucleotide sequence ID" value="NZ_JAHESD010000030.1"/>
</dbReference>
<keyword evidence="5" id="KW-0028">Amino-acid biosynthesis</keyword>
<feature type="binding site" evidence="5">
    <location>
        <position position="307"/>
    </location>
    <ligand>
        <name>substrate</name>
    </ligand>
</feature>
<keyword evidence="4 5" id="KW-0456">Lyase</keyword>
<dbReference type="PANTHER" id="PTHR43727">
    <property type="entry name" value="DIAMINOPIMELATE DECARBOXYLASE"/>
    <property type="match status" value="1"/>
</dbReference>
<dbReference type="InterPro" id="IPR029066">
    <property type="entry name" value="PLP-binding_barrel"/>
</dbReference>
<dbReference type="PRINTS" id="PR01179">
    <property type="entry name" value="ODADCRBXLASE"/>
</dbReference>
<evidence type="ECO:0000256" key="3">
    <source>
        <dbReference type="ARBA" id="ARBA00022898"/>
    </source>
</evidence>
<evidence type="ECO:0000256" key="2">
    <source>
        <dbReference type="ARBA" id="ARBA00022793"/>
    </source>
</evidence>
<evidence type="ECO:0000256" key="4">
    <source>
        <dbReference type="ARBA" id="ARBA00023239"/>
    </source>
</evidence>
<evidence type="ECO:0000259" key="9">
    <source>
        <dbReference type="Pfam" id="PF02784"/>
    </source>
</evidence>